<organism evidence="1 2">
    <name type="scientific">Photobacterium andalusiense</name>
    <dbReference type="NCBI Taxonomy" id="2204296"/>
    <lineage>
        <taxon>Bacteria</taxon>
        <taxon>Pseudomonadati</taxon>
        <taxon>Pseudomonadota</taxon>
        <taxon>Gammaproteobacteria</taxon>
        <taxon>Vibrionales</taxon>
        <taxon>Vibrionaceae</taxon>
        <taxon>Photobacterium</taxon>
    </lineage>
</organism>
<gene>
    <name evidence="1" type="ORF">PAND9192_02201</name>
</gene>
<keyword evidence="2" id="KW-1185">Reference proteome</keyword>
<dbReference type="EMBL" id="FYAJ01000003">
    <property type="protein sequence ID" value="SMY35523.1"/>
    <property type="molecule type" value="Genomic_DNA"/>
</dbReference>
<dbReference type="AlphaFoldDB" id="A0A1Y6MG21"/>
<name>A0A1Y6MG21_9GAMM</name>
<dbReference type="Proteomes" id="UP000195719">
    <property type="component" value="Unassembled WGS sequence"/>
</dbReference>
<evidence type="ECO:0000313" key="1">
    <source>
        <dbReference type="EMBL" id="SMY35523.1"/>
    </source>
</evidence>
<protein>
    <submittedName>
        <fullName evidence="1">Uncharacterized protein</fullName>
    </submittedName>
</protein>
<reference evidence="2" key="1">
    <citation type="submission" date="2017-06" db="EMBL/GenBank/DDBJ databases">
        <authorList>
            <person name="Rodrigo-Torres L."/>
            <person name="Arahal R.D."/>
            <person name="Lucena T."/>
        </authorList>
    </citation>
    <scope>NUCLEOTIDE SEQUENCE [LARGE SCALE GENOMIC DNA]</scope>
    <source>
        <strain evidence="2">CECT 9192</strain>
    </source>
</reference>
<accession>A0A1Y6MG21</accession>
<sequence length="31" mass="3621">MFLDICYLRWAKRGIVFMCRAVDAYPKALGI</sequence>
<proteinExistence type="predicted"/>
<evidence type="ECO:0000313" key="2">
    <source>
        <dbReference type="Proteomes" id="UP000195719"/>
    </source>
</evidence>